<evidence type="ECO:0000313" key="9">
    <source>
        <dbReference type="EMBL" id="PSJ57012.1"/>
    </source>
</evidence>
<keyword evidence="7" id="KW-0653">Protein transport</keyword>
<evidence type="ECO:0000256" key="1">
    <source>
        <dbReference type="ARBA" id="ARBA00004162"/>
    </source>
</evidence>
<gene>
    <name evidence="9" type="ORF">C7I84_19255</name>
</gene>
<sequence length="142" mass="15386">MKIIPDPAPRRHNDFTLAMINIVFLLLLFFLTTGSLSNRQEAQSTVPVTRDLPLERLPRPLLLLEADGTLLLDGRPVPRARLVEAARKALAATGRTGTALSLLAQRDMAAAPFLAIAEALRANDVPLQIVTLHEPEGRAAAP</sequence>
<comment type="subcellular location">
    <subcellularLocation>
        <location evidence="1">Cell membrane</location>
        <topology evidence="1">Single-pass membrane protein</topology>
    </subcellularLocation>
    <subcellularLocation>
        <location evidence="7">Cell membrane</location>
        <topology evidence="7">Single-pass type II membrane protein</topology>
    </subcellularLocation>
</comment>
<comment type="similarity">
    <text evidence="2 7">Belongs to the ExbD/TolR family.</text>
</comment>
<evidence type="ECO:0000256" key="3">
    <source>
        <dbReference type="ARBA" id="ARBA00022475"/>
    </source>
</evidence>
<protein>
    <recommendedName>
        <fullName evidence="11">Biopolymer transporter ExbD</fullName>
    </recommendedName>
</protein>
<feature type="transmembrane region" description="Helical" evidence="8">
    <location>
        <begin position="15"/>
        <end position="36"/>
    </location>
</feature>
<accession>A0A2P7S3H0</accession>
<proteinExistence type="inferred from homology"/>
<name>A0A2P7S3H0_9HYPH</name>
<reference evidence="9 10" key="1">
    <citation type="submission" date="2018-03" db="EMBL/GenBank/DDBJ databases">
        <title>The draft genome of Mesorhizobium sp. 6GN-30.</title>
        <authorList>
            <person name="Liu L."/>
            <person name="Li L."/>
            <person name="Wang T."/>
            <person name="Zhang X."/>
            <person name="Liang L."/>
        </authorList>
    </citation>
    <scope>NUCLEOTIDE SEQUENCE [LARGE SCALE GENOMIC DNA]</scope>
    <source>
        <strain evidence="9 10">6GN30</strain>
    </source>
</reference>
<keyword evidence="5 8" id="KW-1133">Transmembrane helix</keyword>
<dbReference type="Proteomes" id="UP000241229">
    <property type="component" value="Unassembled WGS sequence"/>
</dbReference>
<keyword evidence="6 8" id="KW-0472">Membrane</keyword>
<dbReference type="RefSeq" id="WP_106773839.1">
    <property type="nucleotide sequence ID" value="NZ_PXYK01000019.1"/>
</dbReference>
<keyword evidence="10" id="KW-1185">Reference proteome</keyword>
<evidence type="ECO:0008006" key="11">
    <source>
        <dbReference type="Google" id="ProtNLM"/>
    </source>
</evidence>
<evidence type="ECO:0000256" key="4">
    <source>
        <dbReference type="ARBA" id="ARBA00022692"/>
    </source>
</evidence>
<dbReference type="GO" id="GO:0015031">
    <property type="term" value="P:protein transport"/>
    <property type="evidence" value="ECO:0007669"/>
    <property type="project" value="UniProtKB-KW"/>
</dbReference>
<evidence type="ECO:0000256" key="7">
    <source>
        <dbReference type="RuleBase" id="RU003879"/>
    </source>
</evidence>
<dbReference type="GO" id="GO:0005886">
    <property type="term" value="C:plasma membrane"/>
    <property type="evidence" value="ECO:0007669"/>
    <property type="project" value="UniProtKB-SubCell"/>
</dbReference>
<keyword evidence="3" id="KW-1003">Cell membrane</keyword>
<dbReference type="AlphaFoldDB" id="A0A2P7S3H0"/>
<dbReference type="GO" id="GO:0022857">
    <property type="term" value="F:transmembrane transporter activity"/>
    <property type="evidence" value="ECO:0007669"/>
    <property type="project" value="InterPro"/>
</dbReference>
<keyword evidence="4 7" id="KW-0812">Transmembrane</keyword>
<dbReference type="InterPro" id="IPR003400">
    <property type="entry name" value="ExbD"/>
</dbReference>
<evidence type="ECO:0000256" key="6">
    <source>
        <dbReference type="ARBA" id="ARBA00023136"/>
    </source>
</evidence>
<evidence type="ECO:0000313" key="10">
    <source>
        <dbReference type="Proteomes" id="UP000241229"/>
    </source>
</evidence>
<keyword evidence="7" id="KW-0813">Transport</keyword>
<comment type="caution">
    <text evidence="9">The sequence shown here is derived from an EMBL/GenBank/DDBJ whole genome shotgun (WGS) entry which is preliminary data.</text>
</comment>
<dbReference type="Pfam" id="PF02472">
    <property type="entry name" value="ExbD"/>
    <property type="match status" value="1"/>
</dbReference>
<organism evidence="9 10">
    <name type="scientific">Kumtagia ephedrae</name>
    <dbReference type="NCBI Taxonomy" id="2116701"/>
    <lineage>
        <taxon>Bacteria</taxon>
        <taxon>Pseudomonadati</taxon>
        <taxon>Pseudomonadota</taxon>
        <taxon>Alphaproteobacteria</taxon>
        <taxon>Hyphomicrobiales</taxon>
        <taxon>Phyllobacteriaceae</taxon>
        <taxon>Kumtagia</taxon>
    </lineage>
</organism>
<evidence type="ECO:0000256" key="5">
    <source>
        <dbReference type="ARBA" id="ARBA00022989"/>
    </source>
</evidence>
<dbReference type="EMBL" id="PXYK01000019">
    <property type="protein sequence ID" value="PSJ57012.1"/>
    <property type="molecule type" value="Genomic_DNA"/>
</dbReference>
<evidence type="ECO:0000256" key="2">
    <source>
        <dbReference type="ARBA" id="ARBA00005811"/>
    </source>
</evidence>
<evidence type="ECO:0000256" key="8">
    <source>
        <dbReference type="SAM" id="Phobius"/>
    </source>
</evidence>